<feature type="region of interest" description="Disordered" evidence="1">
    <location>
        <begin position="98"/>
        <end position="144"/>
    </location>
</feature>
<dbReference type="SUPFAM" id="SSF52266">
    <property type="entry name" value="SGNH hydrolase"/>
    <property type="match status" value="1"/>
</dbReference>
<accession>A0ABZ2FCU9</accession>
<dbReference type="Gene3D" id="3.40.50.1110">
    <property type="entry name" value="SGNH hydrolase"/>
    <property type="match status" value="1"/>
</dbReference>
<reference evidence="3 4" key="1">
    <citation type="submission" date="2022-09" db="EMBL/GenBank/DDBJ databases">
        <title>Complete genome sequence of Janibacter terrae strain COS04-44, PCL-degrading bacteria isolated from oil spilled coast.</title>
        <authorList>
            <person name="Park H."/>
            <person name="Kim J.Y."/>
            <person name="An S.H."/>
            <person name="Lee C.M."/>
            <person name="Weon H.-Y."/>
        </authorList>
    </citation>
    <scope>NUCLEOTIDE SEQUENCE [LARGE SCALE GENOMIC DNA]</scope>
    <source>
        <strain evidence="3 4">COS04-44</strain>
    </source>
</reference>
<dbReference type="Pfam" id="PF13472">
    <property type="entry name" value="Lipase_GDSL_2"/>
    <property type="match status" value="1"/>
</dbReference>
<sequence>MRRPPGSRAVRAGLVALVLGATSLSGCTDDGDEPRPHLTGTASVGDRSVLDPWYEAARGSDGAAANLVVLGDSVSEGYGLEGRLERRWGDRVQSRLRQRAGAPDCPRTPGGWHGTTSLVPADYRAPSLPDPQVQGPTRPAGDVGPGGRALILEPGAEITWRVDAHTFDVGYRTTAGGGPLQVSVDGRVPLNGVAVSTDSAAGAGGSGQGERRVWSSPDLAPGTHTVTVRNAMPAGSDLAATVTDLTPFRGDRGRCVHVLDASRSGVSVRTITQSPGYVADALSLDPDLLLVPLGFNDRRAEIAPEDFGRSLDELLGQVRDEGYDGPVLLVGWFNPGIGSVGPSWPDYLAQMRARTRHAGVSYVDLSVVLPRADPATGAYIDALHPSDVGHQLIADALIEVLVPRSVGTSDEPPG</sequence>
<evidence type="ECO:0000313" key="3">
    <source>
        <dbReference type="EMBL" id="WWF04053.1"/>
    </source>
</evidence>
<dbReference type="PANTHER" id="PTHR30383">
    <property type="entry name" value="THIOESTERASE 1/PROTEASE 1/LYSOPHOSPHOLIPASE L1"/>
    <property type="match status" value="1"/>
</dbReference>
<dbReference type="CDD" id="cd00229">
    <property type="entry name" value="SGNH_hydrolase"/>
    <property type="match status" value="1"/>
</dbReference>
<evidence type="ECO:0000256" key="1">
    <source>
        <dbReference type="SAM" id="MobiDB-lite"/>
    </source>
</evidence>
<protein>
    <submittedName>
        <fullName evidence="3">SGNH/GDSL hydrolase family protein</fullName>
    </submittedName>
</protein>
<dbReference type="InterPro" id="IPR051532">
    <property type="entry name" value="Ester_Hydrolysis_Enzymes"/>
</dbReference>
<evidence type="ECO:0000259" key="2">
    <source>
        <dbReference type="Pfam" id="PF13472"/>
    </source>
</evidence>
<dbReference type="RefSeq" id="WP_338537577.1">
    <property type="nucleotide sequence ID" value="NZ_CP104874.1"/>
</dbReference>
<name>A0ABZ2FCU9_9MICO</name>
<keyword evidence="3" id="KW-0378">Hydrolase</keyword>
<dbReference type="PANTHER" id="PTHR30383:SF5">
    <property type="entry name" value="SGNH HYDROLASE-TYPE ESTERASE DOMAIN-CONTAINING PROTEIN"/>
    <property type="match status" value="1"/>
</dbReference>
<dbReference type="PROSITE" id="PS51257">
    <property type="entry name" value="PROKAR_LIPOPROTEIN"/>
    <property type="match status" value="1"/>
</dbReference>
<dbReference type="GO" id="GO:0016787">
    <property type="term" value="F:hydrolase activity"/>
    <property type="evidence" value="ECO:0007669"/>
    <property type="project" value="UniProtKB-KW"/>
</dbReference>
<feature type="region of interest" description="Disordered" evidence="1">
    <location>
        <begin position="199"/>
        <end position="219"/>
    </location>
</feature>
<keyword evidence="4" id="KW-1185">Reference proteome</keyword>
<feature type="domain" description="SGNH hydrolase-type esterase" evidence="2">
    <location>
        <begin position="247"/>
        <end position="392"/>
    </location>
</feature>
<dbReference type="InterPro" id="IPR036514">
    <property type="entry name" value="SGNH_hydro_sf"/>
</dbReference>
<dbReference type="EMBL" id="CP104874">
    <property type="protein sequence ID" value="WWF04053.1"/>
    <property type="molecule type" value="Genomic_DNA"/>
</dbReference>
<dbReference type="InterPro" id="IPR013830">
    <property type="entry name" value="SGNH_hydro"/>
</dbReference>
<dbReference type="Proteomes" id="UP001381003">
    <property type="component" value="Chromosome"/>
</dbReference>
<proteinExistence type="predicted"/>
<evidence type="ECO:0000313" key="4">
    <source>
        <dbReference type="Proteomes" id="UP001381003"/>
    </source>
</evidence>
<organism evidence="3 4">
    <name type="scientific">Janibacter terrae</name>
    <dbReference type="NCBI Taxonomy" id="103817"/>
    <lineage>
        <taxon>Bacteria</taxon>
        <taxon>Bacillati</taxon>
        <taxon>Actinomycetota</taxon>
        <taxon>Actinomycetes</taxon>
        <taxon>Micrococcales</taxon>
        <taxon>Intrasporangiaceae</taxon>
        <taxon>Janibacter</taxon>
    </lineage>
</organism>
<gene>
    <name evidence="3" type="ORF">N5P18_10105</name>
</gene>
<feature type="region of interest" description="Disordered" evidence="1">
    <location>
        <begin position="25"/>
        <end position="45"/>
    </location>
</feature>